<name>A0AAN6V1I5_9PEZI</name>
<evidence type="ECO:0000256" key="3">
    <source>
        <dbReference type="SAM" id="SignalP"/>
    </source>
</evidence>
<accession>A0AAN6V1I5</accession>
<reference evidence="4" key="1">
    <citation type="journal article" date="2023" name="Mol. Phylogenet. Evol.">
        <title>Genome-scale phylogeny and comparative genomics of the fungal order Sordariales.</title>
        <authorList>
            <person name="Hensen N."/>
            <person name="Bonometti L."/>
            <person name="Westerberg I."/>
            <person name="Brannstrom I.O."/>
            <person name="Guillou S."/>
            <person name="Cros-Aarteil S."/>
            <person name="Calhoun S."/>
            <person name="Haridas S."/>
            <person name="Kuo A."/>
            <person name="Mondo S."/>
            <person name="Pangilinan J."/>
            <person name="Riley R."/>
            <person name="LaButti K."/>
            <person name="Andreopoulos B."/>
            <person name="Lipzen A."/>
            <person name="Chen C."/>
            <person name="Yan M."/>
            <person name="Daum C."/>
            <person name="Ng V."/>
            <person name="Clum A."/>
            <person name="Steindorff A."/>
            <person name="Ohm R.A."/>
            <person name="Martin F."/>
            <person name="Silar P."/>
            <person name="Natvig D.O."/>
            <person name="Lalanne C."/>
            <person name="Gautier V."/>
            <person name="Ament-Velasquez S.L."/>
            <person name="Kruys A."/>
            <person name="Hutchinson M.I."/>
            <person name="Powell A.J."/>
            <person name="Barry K."/>
            <person name="Miller A.N."/>
            <person name="Grigoriev I.V."/>
            <person name="Debuchy R."/>
            <person name="Gladieux P."/>
            <person name="Hiltunen Thoren M."/>
            <person name="Johannesson H."/>
        </authorList>
    </citation>
    <scope>NUCLEOTIDE SEQUENCE</scope>
    <source>
        <strain evidence="4">CBS 141.50</strain>
    </source>
</reference>
<reference evidence="4" key="2">
    <citation type="submission" date="2023-05" db="EMBL/GenBank/DDBJ databases">
        <authorList>
            <consortium name="Lawrence Berkeley National Laboratory"/>
            <person name="Steindorff A."/>
            <person name="Hensen N."/>
            <person name="Bonometti L."/>
            <person name="Westerberg I."/>
            <person name="Brannstrom I.O."/>
            <person name="Guillou S."/>
            <person name="Cros-Aarteil S."/>
            <person name="Calhoun S."/>
            <person name="Haridas S."/>
            <person name="Kuo A."/>
            <person name="Mondo S."/>
            <person name="Pangilinan J."/>
            <person name="Riley R."/>
            <person name="Labutti K."/>
            <person name="Andreopoulos B."/>
            <person name="Lipzen A."/>
            <person name="Chen C."/>
            <person name="Yanf M."/>
            <person name="Daum C."/>
            <person name="Ng V."/>
            <person name="Clum A."/>
            <person name="Ohm R."/>
            <person name="Martin F."/>
            <person name="Silar P."/>
            <person name="Natvig D."/>
            <person name="Lalanne C."/>
            <person name="Gautier V."/>
            <person name="Ament-Velasquez S.L."/>
            <person name="Kruys A."/>
            <person name="Hutchinson M.I."/>
            <person name="Powell A.J."/>
            <person name="Barry K."/>
            <person name="Miller A.N."/>
            <person name="Grigoriev I.V."/>
            <person name="Debuchy R."/>
            <person name="Gladieux P."/>
            <person name="Thoren M.H."/>
            <person name="Johannesson H."/>
        </authorList>
    </citation>
    <scope>NUCLEOTIDE SEQUENCE</scope>
    <source>
        <strain evidence="4">CBS 141.50</strain>
    </source>
</reference>
<dbReference type="RefSeq" id="XP_062636503.1">
    <property type="nucleotide sequence ID" value="XM_062783975.1"/>
</dbReference>
<dbReference type="InterPro" id="IPR002594">
    <property type="entry name" value="GH12"/>
</dbReference>
<feature type="chain" id="PRO_5043014955" evidence="3">
    <location>
        <begin position="20"/>
        <end position="245"/>
    </location>
</feature>
<organism evidence="4 5">
    <name type="scientific">Dichotomopilus funicola</name>
    <dbReference type="NCBI Taxonomy" id="1934379"/>
    <lineage>
        <taxon>Eukaryota</taxon>
        <taxon>Fungi</taxon>
        <taxon>Dikarya</taxon>
        <taxon>Ascomycota</taxon>
        <taxon>Pezizomycotina</taxon>
        <taxon>Sordariomycetes</taxon>
        <taxon>Sordariomycetidae</taxon>
        <taxon>Sordariales</taxon>
        <taxon>Chaetomiaceae</taxon>
        <taxon>Dichotomopilus</taxon>
    </lineage>
</organism>
<keyword evidence="3" id="KW-0732">Signal</keyword>
<evidence type="ECO:0000256" key="2">
    <source>
        <dbReference type="RuleBase" id="RU361163"/>
    </source>
</evidence>
<dbReference type="EMBL" id="MU853589">
    <property type="protein sequence ID" value="KAK4143132.1"/>
    <property type="molecule type" value="Genomic_DNA"/>
</dbReference>
<comment type="similarity">
    <text evidence="1 2">Belongs to the glycosyl hydrolase 12 (cellulase H) family.</text>
</comment>
<dbReference type="GO" id="GO:0008810">
    <property type="term" value="F:cellulase activity"/>
    <property type="evidence" value="ECO:0007669"/>
    <property type="project" value="InterPro"/>
</dbReference>
<keyword evidence="5" id="KW-1185">Reference proteome</keyword>
<gene>
    <name evidence="4" type="ORF">C8A04DRAFT_37683</name>
</gene>
<protein>
    <submittedName>
        <fullName evidence="4">Glycoside hydrolase</fullName>
    </submittedName>
</protein>
<keyword evidence="2" id="KW-0624">Polysaccharide degradation</keyword>
<dbReference type="GeneID" id="87820588"/>
<keyword evidence="2" id="KW-0326">Glycosidase</keyword>
<keyword evidence="2" id="KW-0119">Carbohydrate metabolism</keyword>
<evidence type="ECO:0000313" key="5">
    <source>
        <dbReference type="Proteomes" id="UP001302676"/>
    </source>
</evidence>
<dbReference type="InterPro" id="IPR013320">
    <property type="entry name" value="ConA-like_dom_sf"/>
</dbReference>
<dbReference type="PANTHER" id="PTHR34002">
    <property type="entry name" value="BLR1656 PROTEIN"/>
    <property type="match status" value="1"/>
</dbReference>
<comment type="caution">
    <text evidence="4">The sequence shown here is derived from an EMBL/GenBank/DDBJ whole genome shotgun (WGS) entry which is preliminary data.</text>
</comment>
<dbReference type="GO" id="GO:0000272">
    <property type="term" value="P:polysaccharide catabolic process"/>
    <property type="evidence" value="ECO:0007669"/>
    <property type="project" value="UniProtKB-KW"/>
</dbReference>
<feature type="signal peptide" evidence="3">
    <location>
        <begin position="1"/>
        <end position="19"/>
    </location>
</feature>
<dbReference type="SUPFAM" id="SSF49899">
    <property type="entry name" value="Concanavalin A-like lectins/glucanases"/>
    <property type="match status" value="1"/>
</dbReference>
<dbReference type="Proteomes" id="UP001302676">
    <property type="component" value="Unassembled WGS sequence"/>
</dbReference>
<dbReference type="PANTHER" id="PTHR34002:SF10">
    <property type="entry name" value="PUTATIVE-RELATED"/>
    <property type="match status" value="1"/>
</dbReference>
<dbReference type="AlphaFoldDB" id="A0AAN6V1I5"/>
<keyword evidence="2 4" id="KW-0378">Hydrolase</keyword>
<dbReference type="Pfam" id="PF01670">
    <property type="entry name" value="Glyco_hydro_12"/>
    <property type="match status" value="1"/>
</dbReference>
<sequence>MQLSLLLLSSVAAATPLTAVDKRQTATLCEQYGYWSGNGYEVNNNNWGKDAGSGQQCTYVDNASSSGVTWHTTWNWSGGENNVKSYANCGLQVPAGRLVSSINSMKTSVSWTLTNSNVRADVAYDIFTAADPNHDHSSGDYELMIWLARLGDVYPIGTSQGNVNVAGQNWDLWVGNNGAMKVFSFIAGSPVNSFNADVKEFYTYLESSQGFPSSSQYLLTFQMGTEPFTGEQTTLTVNNYSVNLA</sequence>
<dbReference type="InterPro" id="IPR013319">
    <property type="entry name" value="GH11/12"/>
</dbReference>
<evidence type="ECO:0000256" key="1">
    <source>
        <dbReference type="ARBA" id="ARBA00005519"/>
    </source>
</evidence>
<evidence type="ECO:0000313" key="4">
    <source>
        <dbReference type="EMBL" id="KAK4143132.1"/>
    </source>
</evidence>
<proteinExistence type="inferred from homology"/>
<dbReference type="Gene3D" id="2.60.120.180">
    <property type="match status" value="1"/>
</dbReference>